<dbReference type="InterPro" id="IPR036890">
    <property type="entry name" value="HATPase_C_sf"/>
</dbReference>
<dbReference type="Pfam" id="PF14213">
    <property type="entry name" value="DUF4325"/>
    <property type="match status" value="1"/>
</dbReference>
<feature type="domain" description="DUF4325" evidence="1">
    <location>
        <begin position="287"/>
        <end position="341"/>
    </location>
</feature>
<sequence length="352" mass="39949">MDLPTYENIDPDLIAFLGEHFKVGDSRCYQALPLSSALQERRKISRQAASALLGRLVDSGVLVAEEKSRPKKYRLDTQVVFAKNYQLKSLEEHLVWAEDLMPILEKYASKESLKIWEYGITEMINNAIDHSEGTTLSVVLTVSAVYAGCTIADDGEGIFRRITRLCNLRDERQAILELSKGKLTTDPKRHSGEGLFFTSRAMEWFSLDSYGLFFNHADGDGDKDWLFDVDHTMAGSRVMMDLNHNTQHNLRNLFDQFAAPDSYSFNKTIVPVRLAKIGAESLVSRSQANRLLARVDSFETVIFDFSEIESIGQAFADEIFRVFKREHPEVNLGVKNTNPEIDFMIQRALAHK</sequence>
<evidence type="ECO:0000313" key="2">
    <source>
        <dbReference type="EMBL" id="WBM39674.1"/>
    </source>
</evidence>
<organism evidence="2 3">
    <name type="scientific">Alcaligenes faecalis</name>
    <dbReference type="NCBI Taxonomy" id="511"/>
    <lineage>
        <taxon>Bacteria</taxon>
        <taxon>Pseudomonadati</taxon>
        <taxon>Pseudomonadota</taxon>
        <taxon>Betaproteobacteria</taxon>
        <taxon>Burkholderiales</taxon>
        <taxon>Alcaligenaceae</taxon>
        <taxon>Alcaligenes</taxon>
    </lineage>
</organism>
<evidence type="ECO:0000259" key="1">
    <source>
        <dbReference type="Pfam" id="PF14213"/>
    </source>
</evidence>
<dbReference type="RefSeq" id="WP_270119441.1">
    <property type="nucleotide sequence ID" value="NZ_CP096916.1"/>
</dbReference>
<name>A0ABY7N6C4_ALCFA</name>
<keyword evidence="3" id="KW-1185">Reference proteome</keyword>
<proteinExistence type="predicted"/>
<dbReference type="EMBL" id="CP096916">
    <property type="protein sequence ID" value="WBM39674.1"/>
    <property type="molecule type" value="Genomic_DNA"/>
</dbReference>
<dbReference type="InterPro" id="IPR025474">
    <property type="entry name" value="DUF4325"/>
</dbReference>
<reference evidence="2 3" key="1">
    <citation type="submission" date="2022-05" db="EMBL/GenBank/DDBJ databases">
        <title>Complete sequence of strain NY11312.</title>
        <authorList>
            <person name="Zhou D."/>
        </authorList>
    </citation>
    <scope>NUCLEOTIDE SEQUENCE [LARGE SCALE GENOMIC DNA]</scope>
    <source>
        <strain evidence="2 3">NY11312</strain>
    </source>
</reference>
<dbReference type="Proteomes" id="UP001211866">
    <property type="component" value="Chromosome"/>
</dbReference>
<protein>
    <submittedName>
        <fullName evidence="2">DUF4325 domain-containing protein</fullName>
    </submittedName>
</protein>
<gene>
    <name evidence="2" type="ORF">M2J83_07650</name>
</gene>
<accession>A0ABY7N6C4</accession>
<evidence type="ECO:0000313" key="3">
    <source>
        <dbReference type="Proteomes" id="UP001211866"/>
    </source>
</evidence>
<dbReference type="SUPFAM" id="SSF55874">
    <property type="entry name" value="ATPase domain of HSP90 chaperone/DNA topoisomerase II/histidine kinase"/>
    <property type="match status" value="1"/>
</dbReference>